<evidence type="ECO:0008006" key="3">
    <source>
        <dbReference type="Google" id="ProtNLM"/>
    </source>
</evidence>
<dbReference type="STRING" id="1447875.A0A2B7Y310"/>
<organism evidence="1 2">
    <name type="scientific">Helicocarpus griseus UAMH5409</name>
    <dbReference type="NCBI Taxonomy" id="1447875"/>
    <lineage>
        <taxon>Eukaryota</taxon>
        <taxon>Fungi</taxon>
        <taxon>Dikarya</taxon>
        <taxon>Ascomycota</taxon>
        <taxon>Pezizomycotina</taxon>
        <taxon>Eurotiomycetes</taxon>
        <taxon>Eurotiomycetidae</taxon>
        <taxon>Onygenales</taxon>
        <taxon>Ajellomycetaceae</taxon>
        <taxon>Helicocarpus</taxon>
    </lineage>
</organism>
<gene>
    <name evidence="1" type="ORF">AJ79_02389</name>
</gene>
<evidence type="ECO:0000313" key="2">
    <source>
        <dbReference type="Proteomes" id="UP000223968"/>
    </source>
</evidence>
<dbReference type="Gene3D" id="1.10.510.10">
    <property type="entry name" value="Transferase(Phosphotransferase) domain 1"/>
    <property type="match status" value="1"/>
</dbReference>
<dbReference type="OrthoDB" id="4062651at2759"/>
<dbReference type="InterPro" id="IPR011009">
    <property type="entry name" value="Kinase-like_dom_sf"/>
</dbReference>
<proteinExistence type="predicted"/>
<keyword evidence="2" id="KW-1185">Reference proteome</keyword>
<dbReference type="Proteomes" id="UP000223968">
    <property type="component" value="Unassembled WGS sequence"/>
</dbReference>
<dbReference type="SUPFAM" id="SSF56112">
    <property type="entry name" value="Protein kinase-like (PK-like)"/>
    <property type="match status" value="1"/>
</dbReference>
<evidence type="ECO:0000313" key="1">
    <source>
        <dbReference type="EMBL" id="PGH15413.1"/>
    </source>
</evidence>
<comment type="caution">
    <text evidence="1">The sequence shown here is derived from an EMBL/GenBank/DDBJ whole genome shotgun (WGS) entry which is preliminary data.</text>
</comment>
<reference evidence="1 2" key="1">
    <citation type="submission" date="2017-10" db="EMBL/GenBank/DDBJ databases">
        <title>Comparative genomics in systemic dimorphic fungi from Ajellomycetaceae.</title>
        <authorList>
            <person name="Munoz J.F."/>
            <person name="Mcewen J.G."/>
            <person name="Clay O.K."/>
            <person name="Cuomo C.A."/>
        </authorList>
    </citation>
    <scope>NUCLEOTIDE SEQUENCE [LARGE SCALE GENOMIC DNA]</scope>
    <source>
        <strain evidence="1 2">UAMH5409</strain>
    </source>
</reference>
<protein>
    <recommendedName>
        <fullName evidence="3">Protein kinase domain-containing protein</fullName>
    </recommendedName>
</protein>
<dbReference type="AlphaFoldDB" id="A0A2B7Y310"/>
<dbReference type="EMBL" id="PDNB01000025">
    <property type="protein sequence ID" value="PGH15413.1"/>
    <property type="molecule type" value="Genomic_DNA"/>
</dbReference>
<name>A0A2B7Y310_9EURO</name>
<sequence length="239" mass="27131">MLVDQGGRFTYKSLVGHQKEKLDDFGAFLPSIHSKCYKKQFRLCPSDEVLYQPNETLHQSNDIFSSTSARLRSPPVVPSKVTVKSNISGMQQPYYFVHVYSHEAKATEKALGAHLKIGTSGFDEFDDSFRILPLEAVVYDNGHVMGVLLKYIQCYDSLEGICSRNPDPSHVKKWIPQISQTLKRLHQQYQIVWGDVRAANVLIDMHGDVRLILFKGAFCAEHLNRAGEICSYGKRHWGD</sequence>
<accession>A0A2B7Y310</accession>